<reference evidence="10 11" key="1">
    <citation type="submission" date="2018-02" db="EMBL/GenBank/DDBJ databases">
        <title>Subsurface microbial communities from deep shales in Ohio and West Virginia, USA.</title>
        <authorList>
            <person name="Wrighton K."/>
        </authorList>
    </citation>
    <scope>NUCLEOTIDE SEQUENCE [LARGE SCALE GENOMIC DNA]</scope>
    <source>
        <strain evidence="10 11">OWC-DMM</strain>
    </source>
</reference>
<dbReference type="PROSITE" id="PS51187">
    <property type="entry name" value="AUTOINDUCER_SYNTH_2"/>
    <property type="match status" value="1"/>
</dbReference>
<dbReference type="AlphaFoldDB" id="A0A2S6HIK9"/>
<keyword evidence="5 9" id="KW-0949">S-adenosyl-L-methionine</keyword>
<evidence type="ECO:0000256" key="2">
    <source>
        <dbReference type="ARBA" id="ARBA00018768"/>
    </source>
</evidence>
<evidence type="ECO:0000256" key="1">
    <source>
        <dbReference type="ARBA" id="ARBA00012340"/>
    </source>
</evidence>
<dbReference type="SUPFAM" id="SSF55729">
    <property type="entry name" value="Acyl-CoA N-acyltransferases (Nat)"/>
    <property type="match status" value="1"/>
</dbReference>
<dbReference type="Gene3D" id="3.40.630.30">
    <property type="match status" value="1"/>
</dbReference>
<evidence type="ECO:0000256" key="3">
    <source>
        <dbReference type="ARBA" id="ARBA00022654"/>
    </source>
</evidence>
<dbReference type="GO" id="GO:0009372">
    <property type="term" value="P:quorum sensing"/>
    <property type="evidence" value="ECO:0007669"/>
    <property type="project" value="UniProtKB-UniRule"/>
</dbReference>
<sequence>MIHVVTGRQEELPDGLYSKVAHYRHKVFVERLGWQLQTFNYAEQDQFDRFDTVYVISRDERGNISGCARLLPTTQPYLLGDVFPQLLNGMPPPNSPDVWELSRFAAVDFNAKTSCALGQFSSPITITLLQEAIAYAASQGAKRVITVSPVGVERLLKRTGFHSHRAGPPMVVDGHPIFACWIDIP</sequence>
<dbReference type="InterPro" id="IPR001690">
    <property type="entry name" value="Autoind_synthase"/>
</dbReference>
<name>A0A2S6HIK9_9GAMM</name>
<dbReference type="GO" id="GO:0007165">
    <property type="term" value="P:signal transduction"/>
    <property type="evidence" value="ECO:0007669"/>
    <property type="project" value="TreeGrafter"/>
</dbReference>
<dbReference type="PROSITE" id="PS00949">
    <property type="entry name" value="AUTOINDUCER_SYNTH_1"/>
    <property type="match status" value="1"/>
</dbReference>
<proteinExistence type="inferred from homology"/>
<comment type="similarity">
    <text evidence="8 9">Belongs to the autoinducer synthase family.</text>
</comment>
<dbReference type="EC" id="2.3.1.184" evidence="1 9"/>
<organism evidence="10 11">
    <name type="scientific">Methylobacter tundripaludum</name>
    <dbReference type="NCBI Taxonomy" id="173365"/>
    <lineage>
        <taxon>Bacteria</taxon>
        <taxon>Pseudomonadati</taxon>
        <taxon>Pseudomonadota</taxon>
        <taxon>Gammaproteobacteria</taxon>
        <taxon>Methylococcales</taxon>
        <taxon>Methylococcaceae</taxon>
        <taxon>Methylobacter</taxon>
    </lineage>
</organism>
<dbReference type="PANTHER" id="PTHR39322">
    <property type="entry name" value="ACYL-HOMOSERINE-LACTONE SYNTHASE"/>
    <property type="match status" value="1"/>
</dbReference>
<accession>A0A2S6HIK9</accession>
<evidence type="ECO:0000256" key="7">
    <source>
        <dbReference type="ARBA" id="ARBA00048576"/>
    </source>
</evidence>
<keyword evidence="3 8" id="KW-0673">Quorum sensing</keyword>
<protein>
    <recommendedName>
        <fullName evidence="2 9">Acyl-homoserine-lactone synthase</fullName>
        <ecNumber evidence="1 9">2.3.1.184</ecNumber>
    </recommendedName>
    <alternativeName>
        <fullName evidence="9">Autoinducer synthesis protein</fullName>
    </alternativeName>
</protein>
<comment type="caution">
    <text evidence="10">The sequence shown here is derived from an EMBL/GenBank/DDBJ whole genome shotgun (WGS) entry which is preliminary data.</text>
</comment>
<dbReference type="InterPro" id="IPR016181">
    <property type="entry name" value="Acyl_CoA_acyltransferase"/>
</dbReference>
<comment type="catalytic activity">
    <reaction evidence="7 9">
        <text>a fatty acyl-[ACP] + S-adenosyl-L-methionine = an N-acyl-L-homoserine lactone + S-methyl-5'-thioadenosine + holo-[ACP] + H(+)</text>
        <dbReference type="Rhea" id="RHEA:10096"/>
        <dbReference type="Rhea" id="RHEA-COMP:9685"/>
        <dbReference type="Rhea" id="RHEA-COMP:14125"/>
        <dbReference type="ChEBI" id="CHEBI:15378"/>
        <dbReference type="ChEBI" id="CHEBI:17509"/>
        <dbReference type="ChEBI" id="CHEBI:55474"/>
        <dbReference type="ChEBI" id="CHEBI:59789"/>
        <dbReference type="ChEBI" id="CHEBI:64479"/>
        <dbReference type="ChEBI" id="CHEBI:138651"/>
        <dbReference type="EC" id="2.3.1.184"/>
    </reaction>
</comment>
<dbReference type="InterPro" id="IPR018311">
    <property type="entry name" value="Autoind_synth_CS"/>
</dbReference>
<dbReference type="Proteomes" id="UP000240010">
    <property type="component" value="Unassembled WGS sequence"/>
</dbReference>
<gene>
    <name evidence="10" type="ORF">B0F87_102426</name>
</gene>
<evidence type="ECO:0000256" key="5">
    <source>
        <dbReference type="ARBA" id="ARBA00022691"/>
    </source>
</evidence>
<dbReference type="GO" id="GO:0061579">
    <property type="term" value="F:N-acyl homoserine lactone synthase activity"/>
    <property type="evidence" value="ECO:0007669"/>
    <property type="project" value="UniProtKB-UniRule"/>
</dbReference>
<evidence type="ECO:0000256" key="4">
    <source>
        <dbReference type="ARBA" id="ARBA00022679"/>
    </source>
</evidence>
<evidence type="ECO:0000256" key="6">
    <source>
        <dbReference type="ARBA" id="ARBA00022929"/>
    </source>
</evidence>
<dbReference type="EMBL" id="PTIZ01000002">
    <property type="protein sequence ID" value="PPK77314.1"/>
    <property type="molecule type" value="Genomic_DNA"/>
</dbReference>
<evidence type="ECO:0000313" key="10">
    <source>
        <dbReference type="EMBL" id="PPK77314.1"/>
    </source>
</evidence>
<keyword evidence="6 8" id="KW-0071">Autoinducer synthesis</keyword>
<evidence type="ECO:0000313" key="11">
    <source>
        <dbReference type="Proteomes" id="UP000240010"/>
    </source>
</evidence>
<keyword evidence="4 9" id="KW-0808">Transferase</keyword>
<evidence type="ECO:0000256" key="8">
    <source>
        <dbReference type="PROSITE-ProRule" id="PRU00533"/>
    </source>
</evidence>
<evidence type="ECO:0000256" key="9">
    <source>
        <dbReference type="RuleBase" id="RU361135"/>
    </source>
</evidence>
<dbReference type="PRINTS" id="PR01549">
    <property type="entry name" value="AUTOINDCRSYN"/>
</dbReference>
<dbReference type="Pfam" id="PF00765">
    <property type="entry name" value="Autoind_synth"/>
    <property type="match status" value="1"/>
</dbReference>
<dbReference type="PANTHER" id="PTHR39322:SF1">
    <property type="entry name" value="ISOVALERYL-HOMOSERINE LACTONE SYNTHASE"/>
    <property type="match status" value="1"/>
</dbReference>